<evidence type="ECO:0008006" key="10">
    <source>
        <dbReference type="Google" id="ProtNLM"/>
    </source>
</evidence>
<feature type="transmembrane region" description="Helical" evidence="7">
    <location>
        <begin position="54"/>
        <end position="80"/>
    </location>
</feature>
<dbReference type="OrthoDB" id="9807187at2"/>
<evidence type="ECO:0000256" key="4">
    <source>
        <dbReference type="ARBA" id="ARBA00022692"/>
    </source>
</evidence>
<keyword evidence="9" id="KW-1185">Reference proteome</keyword>
<reference evidence="8 9" key="1">
    <citation type="submission" date="2019-07" db="EMBL/GenBank/DDBJ databases">
        <title>Whole genome shotgun sequence of Reyranella soli NBRC 108950.</title>
        <authorList>
            <person name="Hosoyama A."/>
            <person name="Uohara A."/>
            <person name="Ohji S."/>
            <person name="Ichikawa N."/>
        </authorList>
    </citation>
    <scope>NUCLEOTIDE SEQUENCE [LARGE SCALE GENOMIC DNA]</scope>
    <source>
        <strain evidence="8 9">NBRC 108950</strain>
    </source>
</reference>
<evidence type="ECO:0000256" key="2">
    <source>
        <dbReference type="ARBA" id="ARBA00006228"/>
    </source>
</evidence>
<comment type="caution">
    <text evidence="8">The sequence shown here is derived from an EMBL/GenBank/DDBJ whole genome shotgun (WGS) entry which is preliminary data.</text>
</comment>
<evidence type="ECO:0000256" key="1">
    <source>
        <dbReference type="ARBA" id="ARBA00004651"/>
    </source>
</evidence>
<proteinExistence type="inferred from homology"/>
<keyword evidence="6 7" id="KW-0472">Membrane</keyword>
<evidence type="ECO:0000313" key="9">
    <source>
        <dbReference type="Proteomes" id="UP000321058"/>
    </source>
</evidence>
<evidence type="ECO:0000256" key="5">
    <source>
        <dbReference type="ARBA" id="ARBA00022989"/>
    </source>
</evidence>
<accession>A0A512NGY4</accession>
<keyword evidence="3" id="KW-1003">Cell membrane</keyword>
<dbReference type="GO" id="GO:0005886">
    <property type="term" value="C:plasma membrane"/>
    <property type="evidence" value="ECO:0007669"/>
    <property type="project" value="UniProtKB-SubCell"/>
</dbReference>
<dbReference type="Pfam" id="PF01899">
    <property type="entry name" value="MNHE"/>
    <property type="match status" value="1"/>
</dbReference>
<comment type="similarity">
    <text evidence="2">Belongs to the CPA3 antiporters (TC 2.A.63) subunit E family.</text>
</comment>
<protein>
    <recommendedName>
        <fullName evidence="10">Sodium:proton antiporter</fullName>
    </recommendedName>
</protein>
<feature type="transmembrane region" description="Helical" evidence="7">
    <location>
        <begin position="12"/>
        <end position="42"/>
    </location>
</feature>
<evidence type="ECO:0000313" key="8">
    <source>
        <dbReference type="EMBL" id="GEP58224.1"/>
    </source>
</evidence>
<evidence type="ECO:0000256" key="7">
    <source>
        <dbReference type="SAM" id="Phobius"/>
    </source>
</evidence>
<dbReference type="RefSeq" id="WP_147153257.1">
    <property type="nucleotide sequence ID" value="NZ_BKAJ01000096.1"/>
</dbReference>
<dbReference type="AlphaFoldDB" id="A0A512NGY4"/>
<comment type="subcellular location">
    <subcellularLocation>
        <location evidence="1">Cell membrane</location>
        <topology evidence="1">Multi-pass membrane protein</topology>
    </subcellularLocation>
</comment>
<dbReference type="Proteomes" id="UP000321058">
    <property type="component" value="Unassembled WGS sequence"/>
</dbReference>
<evidence type="ECO:0000256" key="6">
    <source>
        <dbReference type="ARBA" id="ARBA00023136"/>
    </source>
</evidence>
<name>A0A512NGY4_9HYPH</name>
<dbReference type="GO" id="GO:0008324">
    <property type="term" value="F:monoatomic cation transmembrane transporter activity"/>
    <property type="evidence" value="ECO:0007669"/>
    <property type="project" value="InterPro"/>
</dbReference>
<organism evidence="8 9">
    <name type="scientific">Reyranella soli</name>
    <dbReference type="NCBI Taxonomy" id="1230389"/>
    <lineage>
        <taxon>Bacteria</taxon>
        <taxon>Pseudomonadati</taxon>
        <taxon>Pseudomonadota</taxon>
        <taxon>Alphaproteobacteria</taxon>
        <taxon>Hyphomicrobiales</taxon>
        <taxon>Reyranellaceae</taxon>
        <taxon>Reyranella</taxon>
    </lineage>
</organism>
<keyword evidence="5 7" id="KW-1133">Transmembrane helix</keyword>
<dbReference type="InterPro" id="IPR002758">
    <property type="entry name" value="Cation_antiport_E"/>
</dbReference>
<gene>
    <name evidence="8" type="ORF">RSO01_53900</name>
</gene>
<dbReference type="PANTHER" id="PTHR34584">
    <property type="entry name" value="NA(+)/H(+) ANTIPORTER SUBUNIT E1"/>
    <property type="match status" value="1"/>
</dbReference>
<dbReference type="EMBL" id="BKAJ01000096">
    <property type="protein sequence ID" value="GEP58224.1"/>
    <property type="molecule type" value="Genomic_DNA"/>
</dbReference>
<keyword evidence="4 7" id="KW-0812">Transmembrane</keyword>
<dbReference type="PANTHER" id="PTHR34584:SF1">
    <property type="entry name" value="NA(+)_H(+) ANTIPORTER SUBUNIT E1"/>
    <property type="match status" value="1"/>
</dbReference>
<sequence length="156" mass="16712">MNQVAVGRTALFFALWLMIAGYHVADLPIGLATAVLATWASLRLLPPSRLHLRWWSLASFVAHFLAQSVSAGVQVAWLALSPSMKLRPGFVVYRPRLHSAGARSAFCALSSLLPGTLPAGSDDDGALLVHCLDVDQPVAASFAAEEARFSRMIGDD</sequence>
<evidence type="ECO:0000256" key="3">
    <source>
        <dbReference type="ARBA" id="ARBA00022475"/>
    </source>
</evidence>